<feature type="region of interest" description="Disordered" evidence="2">
    <location>
        <begin position="42"/>
        <end position="75"/>
    </location>
</feature>
<dbReference type="AlphaFoldDB" id="A0A915DHI5"/>
<dbReference type="WBParaSite" id="jg19319">
    <property type="protein sequence ID" value="jg19319"/>
    <property type="gene ID" value="jg19319"/>
</dbReference>
<dbReference type="SUPFAM" id="SSF46934">
    <property type="entry name" value="UBA-like"/>
    <property type="match status" value="1"/>
</dbReference>
<dbReference type="Proteomes" id="UP000887574">
    <property type="component" value="Unplaced"/>
</dbReference>
<protein>
    <submittedName>
        <fullName evidence="4">Uncharacterized protein</fullName>
    </submittedName>
</protein>
<dbReference type="InterPro" id="IPR009816">
    <property type="entry name" value="SPATS2-like"/>
</dbReference>
<reference evidence="4" key="1">
    <citation type="submission" date="2022-11" db="UniProtKB">
        <authorList>
            <consortium name="WormBaseParasite"/>
        </authorList>
    </citation>
    <scope>IDENTIFICATION</scope>
</reference>
<dbReference type="PANTHER" id="PTHR15623:SF11">
    <property type="entry name" value="SPERMATOGENESIS-ASSOCIATED SERINE-RICH PROTEIN 2"/>
    <property type="match status" value="1"/>
</dbReference>
<keyword evidence="3" id="KW-1185">Reference proteome</keyword>
<dbReference type="InterPro" id="IPR009060">
    <property type="entry name" value="UBA-like_sf"/>
</dbReference>
<evidence type="ECO:0000256" key="1">
    <source>
        <dbReference type="ARBA" id="ARBA00007105"/>
    </source>
</evidence>
<proteinExistence type="inferred from homology"/>
<feature type="compositionally biased region" description="Polar residues" evidence="2">
    <location>
        <begin position="64"/>
        <end position="75"/>
    </location>
</feature>
<accession>A0A915DHI5</accession>
<dbReference type="PANTHER" id="PTHR15623">
    <property type="entry name" value="SPERMATOGENESIS-ASSOCIATED SERINE-RICH PROTEIN 2-RELATED"/>
    <property type="match status" value="1"/>
</dbReference>
<evidence type="ECO:0000313" key="4">
    <source>
        <dbReference type="WBParaSite" id="jg19319"/>
    </source>
</evidence>
<name>A0A915DHI5_9BILA</name>
<evidence type="ECO:0000313" key="3">
    <source>
        <dbReference type="Proteomes" id="UP000887574"/>
    </source>
</evidence>
<evidence type="ECO:0000256" key="2">
    <source>
        <dbReference type="SAM" id="MobiDB-lite"/>
    </source>
</evidence>
<comment type="similarity">
    <text evidence="1">Belongs to the SPATS2 family.</text>
</comment>
<sequence length="75" mass="8088">MDEKIAKVREVVRNVSTNDIVLALHNFELDVEHTIHAFCEGGSEGALGPGRLEVPPRKSRKTRGQGSSSCLCGPS</sequence>
<dbReference type="GO" id="GO:0005737">
    <property type="term" value="C:cytoplasm"/>
    <property type="evidence" value="ECO:0007669"/>
    <property type="project" value="TreeGrafter"/>
</dbReference>
<organism evidence="3 4">
    <name type="scientific">Ditylenchus dipsaci</name>
    <dbReference type="NCBI Taxonomy" id="166011"/>
    <lineage>
        <taxon>Eukaryota</taxon>
        <taxon>Metazoa</taxon>
        <taxon>Ecdysozoa</taxon>
        <taxon>Nematoda</taxon>
        <taxon>Chromadorea</taxon>
        <taxon>Rhabditida</taxon>
        <taxon>Tylenchina</taxon>
        <taxon>Tylenchomorpha</taxon>
        <taxon>Sphaerularioidea</taxon>
        <taxon>Anguinidae</taxon>
        <taxon>Anguininae</taxon>
        <taxon>Ditylenchus</taxon>
    </lineage>
</organism>